<dbReference type="PANTHER" id="PTHR44943:SF8">
    <property type="entry name" value="TPR REPEAT-CONTAINING PROTEIN MJ0263"/>
    <property type="match status" value="1"/>
</dbReference>
<dbReference type="SUPFAM" id="SSF48452">
    <property type="entry name" value="TPR-like"/>
    <property type="match status" value="2"/>
</dbReference>
<evidence type="ECO:0000313" key="6">
    <source>
        <dbReference type="EMBL" id="MCZ0863920.1"/>
    </source>
</evidence>
<feature type="repeat" description="TPR" evidence="3">
    <location>
        <begin position="528"/>
        <end position="561"/>
    </location>
</feature>
<dbReference type="RefSeq" id="WP_258330068.1">
    <property type="nucleotide sequence ID" value="NZ_JAPTGG010000001.1"/>
</dbReference>
<feature type="repeat" description="TPR" evidence="3">
    <location>
        <begin position="290"/>
        <end position="323"/>
    </location>
</feature>
<feature type="chain" id="PRO_5039889924" evidence="5">
    <location>
        <begin position="18"/>
        <end position="591"/>
    </location>
</feature>
<evidence type="ECO:0000313" key="7">
    <source>
        <dbReference type="Proteomes" id="UP001069090"/>
    </source>
</evidence>
<accession>A0A9J6RI29</accession>
<keyword evidence="2 3" id="KW-0802">TPR repeat</keyword>
<gene>
    <name evidence="6" type="ORF">O0V09_01830</name>
</gene>
<dbReference type="Gene3D" id="1.25.40.10">
    <property type="entry name" value="Tetratricopeptide repeat domain"/>
    <property type="match status" value="2"/>
</dbReference>
<dbReference type="PANTHER" id="PTHR44943">
    <property type="entry name" value="CELLULOSE SYNTHASE OPERON PROTEIN C"/>
    <property type="match status" value="1"/>
</dbReference>
<dbReference type="InterPro" id="IPR019734">
    <property type="entry name" value="TPR_rpt"/>
</dbReference>
<dbReference type="EMBL" id="JAPTGG010000001">
    <property type="protein sequence ID" value="MCZ0863920.1"/>
    <property type="molecule type" value="Genomic_DNA"/>
</dbReference>
<reference evidence="6 7" key="1">
    <citation type="submission" date="2022-12" db="EMBL/GenBank/DDBJ databases">
        <title>Dasania phycosphaerae sp. nov., isolated from particulate material of the south coast of Korea.</title>
        <authorList>
            <person name="Jiang Y."/>
        </authorList>
    </citation>
    <scope>NUCLEOTIDE SEQUENCE [LARGE SCALE GENOMIC DNA]</scope>
    <source>
        <strain evidence="6 7">GY-19</strain>
    </source>
</reference>
<name>A0A9J6RI29_9GAMM</name>
<dbReference type="AlphaFoldDB" id="A0A9J6RI29"/>
<dbReference type="InterPro" id="IPR011990">
    <property type="entry name" value="TPR-like_helical_dom_sf"/>
</dbReference>
<dbReference type="PROSITE" id="PS50005">
    <property type="entry name" value="TPR"/>
    <property type="match status" value="2"/>
</dbReference>
<evidence type="ECO:0000256" key="4">
    <source>
        <dbReference type="SAM" id="MobiDB-lite"/>
    </source>
</evidence>
<sequence>MKNYLWLIALLTLQLGACTVANHPTDRAPSDNAQPKQAEAEKPAIPSRPFSADSFHDLLVAEFAVRRNQFDVALGHYVHQAHQTRDPGVTARATRLAQYIKAQNAALDMAQLWAELEPDSAEAQYTTATLLAQNKQPLQALEHMERVLNAGGATNFTAIVASSLNMPKLSQQLVASAIDGLISRHPQYGQLYVSRAIMEQSHNKPSQALASVRKGIALDNTDLQAVIIETRLLQQMGRDDEAFVRLEAIQQQYPDNRRLRLQYARLLLKKDLNKAREQFEYLLASTPNEADLLMSLALINTELNDYPQAKQYFKRALATNTRNNEALYYLAQIAEREDLLDEAIARYQAISLGDDYIAASNRMAELYSQQGDDDAALAMLQQRRQQHPELALRFYLLEAELLFNSQHYEQCHALLTEALNLHPEQGNLLYMRSLVSERRNDFALMEQDLRSIITQDPQNVTALNALGYVLANRGVRLEEAFELINQALSLKPNDPAILDSLGWVEFKRGNYARAVTLLEKAYAAFPDPEVASHLGEVLWTLNKQEQAQQIWQQGLEKNPGNPIIESTMQRLLNNSGNSELTTAAPPANSSP</sequence>
<dbReference type="Proteomes" id="UP001069090">
    <property type="component" value="Unassembled WGS sequence"/>
</dbReference>
<organism evidence="6 7">
    <name type="scientific">Dasania phycosphaerae</name>
    <dbReference type="NCBI Taxonomy" id="2950436"/>
    <lineage>
        <taxon>Bacteria</taxon>
        <taxon>Pseudomonadati</taxon>
        <taxon>Pseudomonadota</taxon>
        <taxon>Gammaproteobacteria</taxon>
        <taxon>Cellvibrionales</taxon>
        <taxon>Spongiibacteraceae</taxon>
        <taxon>Dasania</taxon>
    </lineage>
</organism>
<proteinExistence type="predicted"/>
<keyword evidence="7" id="KW-1185">Reference proteome</keyword>
<feature type="region of interest" description="Disordered" evidence="4">
    <location>
        <begin position="25"/>
        <end position="47"/>
    </location>
</feature>
<evidence type="ECO:0000256" key="5">
    <source>
        <dbReference type="SAM" id="SignalP"/>
    </source>
</evidence>
<comment type="caution">
    <text evidence="6">The sequence shown here is derived from an EMBL/GenBank/DDBJ whole genome shotgun (WGS) entry which is preliminary data.</text>
</comment>
<dbReference type="Pfam" id="PF13432">
    <property type="entry name" value="TPR_16"/>
    <property type="match status" value="2"/>
</dbReference>
<evidence type="ECO:0000256" key="3">
    <source>
        <dbReference type="PROSITE-ProRule" id="PRU00339"/>
    </source>
</evidence>
<keyword evidence="5" id="KW-0732">Signal</keyword>
<protein>
    <submittedName>
        <fullName evidence="6">Tetratricopeptide repeat protein</fullName>
    </submittedName>
</protein>
<feature type="signal peptide" evidence="5">
    <location>
        <begin position="1"/>
        <end position="17"/>
    </location>
</feature>
<evidence type="ECO:0000256" key="2">
    <source>
        <dbReference type="ARBA" id="ARBA00022803"/>
    </source>
</evidence>
<dbReference type="Pfam" id="PF14559">
    <property type="entry name" value="TPR_19"/>
    <property type="match status" value="1"/>
</dbReference>
<dbReference type="Pfam" id="PF13174">
    <property type="entry name" value="TPR_6"/>
    <property type="match status" value="1"/>
</dbReference>
<dbReference type="InterPro" id="IPR051685">
    <property type="entry name" value="Ycf3/AcsC/BcsC/TPR_MFPF"/>
</dbReference>
<evidence type="ECO:0000256" key="1">
    <source>
        <dbReference type="ARBA" id="ARBA00022737"/>
    </source>
</evidence>
<dbReference type="SMART" id="SM00028">
    <property type="entry name" value="TPR"/>
    <property type="match status" value="10"/>
</dbReference>
<keyword evidence="1" id="KW-0677">Repeat</keyword>